<dbReference type="SUPFAM" id="SSF69255">
    <property type="entry name" value="gp5 N-terminal domain-like"/>
    <property type="match status" value="1"/>
</dbReference>
<dbReference type="InterPro" id="IPR017847">
    <property type="entry name" value="T6SS_RhsGE_Vgr_subset"/>
</dbReference>
<protein>
    <submittedName>
        <fullName evidence="5">Type IV secretion protein Rhs</fullName>
    </submittedName>
</protein>
<evidence type="ECO:0000313" key="5">
    <source>
        <dbReference type="EMBL" id="OOE42415.1"/>
    </source>
</evidence>
<reference evidence="5 6" key="1">
    <citation type="journal article" date="2017" name="Genome Announc.">
        <title>Draft Genome Sequences of Salinivibrio proteolyticus, Salinivibrio sharmensis, Salinivibrio siamensis, Salinivibrio costicola subsp. alcaliphilus, Salinivibrio costicola subsp. vallismortis, and 29 New Isolates Belonging to the Genus Salinivibrio.</title>
        <authorList>
            <person name="Lopez-Hermoso C."/>
            <person name="de la Haba R.R."/>
            <person name="Sanchez-Porro C."/>
            <person name="Bayliss S.C."/>
            <person name="Feil E.J."/>
            <person name="Ventosa A."/>
        </authorList>
    </citation>
    <scope>NUCLEOTIDE SEQUENCE [LARGE SCALE GENOMIC DNA]</scope>
    <source>
        <strain evidence="5 6">IC202</strain>
    </source>
</reference>
<dbReference type="InterPro" id="IPR037026">
    <property type="entry name" value="Vgr_OB-fold_dom_sf"/>
</dbReference>
<feature type="region of interest" description="Disordered" evidence="2">
    <location>
        <begin position="626"/>
        <end position="648"/>
    </location>
</feature>
<dbReference type="Gene3D" id="3.55.50.10">
    <property type="entry name" value="Baseplate protein-like domains"/>
    <property type="match status" value="1"/>
</dbReference>
<accession>A0AB36K491</accession>
<evidence type="ECO:0000313" key="6">
    <source>
        <dbReference type="Proteomes" id="UP000188726"/>
    </source>
</evidence>
<dbReference type="InterPro" id="IPR006533">
    <property type="entry name" value="T6SS_Vgr_RhsGE"/>
</dbReference>
<comment type="similarity">
    <text evidence="1">Belongs to the VgrG protein family.</text>
</comment>
<feature type="domain" description="Gp5/Type VI secretion system Vgr C-terminal trimerisation" evidence="4">
    <location>
        <begin position="476"/>
        <end position="580"/>
    </location>
</feature>
<evidence type="ECO:0000259" key="4">
    <source>
        <dbReference type="Pfam" id="PF22178"/>
    </source>
</evidence>
<dbReference type="Gene3D" id="2.40.50.230">
    <property type="entry name" value="Gp5 N-terminal domain"/>
    <property type="match status" value="1"/>
</dbReference>
<dbReference type="Gene3D" id="2.30.110.50">
    <property type="match status" value="1"/>
</dbReference>
<organism evidence="5 6">
    <name type="scientific">Salinivibrio kushneri</name>
    <dbReference type="NCBI Taxonomy" id="1908198"/>
    <lineage>
        <taxon>Bacteria</taxon>
        <taxon>Pseudomonadati</taxon>
        <taxon>Pseudomonadota</taxon>
        <taxon>Gammaproteobacteria</taxon>
        <taxon>Vibrionales</taxon>
        <taxon>Vibrionaceae</taxon>
        <taxon>Salinivibrio</taxon>
    </lineage>
</organism>
<dbReference type="NCBIfam" id="TIGR03361">
    <property type="entry name" value="VI_Rhs_Vgr"/>
    <property type="match status" value="1"/>
</dbReference>
<dbReference type="Proteomes" id="UP000188726">
    <property type="component" value="Unassembled WGS sequence"/>
</dbReference>
<proteinExistence type="inferred from homology"/>
<dbReference type="SUPFAM" id="SSF69349">
    <property type="entry name" value="Phage fibre proteins"/>
    <property type="match status" value="1"/>
</dbReference>
<dbReference type="Pfam" id="PF05954">
    <property type="entry name" value="Phage_GPD"/>
    <property type="match status" value="1"/>
</dbReference>
<sequence length="648" mass="72931">MAKLRFEFSVEGLEPDTFVVREYQGNESLSAAAFDQQACNGFRYSIALASRDHSLTPDQVVDCQATLSLYRNEQCERRISGIVRQFSQGDIGHHHTYYDIELVPDIERLSLRQNSRVFQHQTVPQIISVLLQEMDITDVGFGLTKEYAEREFCVQYRETDLAFFHRIAAEEGLIYCFLWKEGKQLLYITDSPFALPALEQPIAHNAQSGAVVDEPYIRAIEKRTRIVPSSLAMKDYSFKKPSYSFLQQVNTAGIDYQRQDYEVYDFPGRYKDDAQGKHLAQVRQEFLVRDKVTADGKSNHFLVQAGHAFEMQDHLDRTMNQKWQVVRVQHYGTQPQAVEEEGCTGATTYHNQFTVIPASTSWRATPRPKPQVDGPLIGIVVGPEGEEIFCDKHGRVKVHFPWDRYSNGDEQSSCWIRVSQGWAGSQYGMMAIPRIGHEVIVSFLHNDPDQPIITGRTYHATNVPPYTLPADKTKTVWRSESHQGEGYNELTFEDQSDSEQVYLHAQRDWQSDVENDVITQIRHDEHQKTAHDSFSKVGNNQHVTVDKQARERVKKDATFEVDGGIHEKINNRFAATAGREVHLKAGTNVVLDAGTEITVSAGGSVMKVDAAGVHLLGPVINLNAGGSAGSGSGYQGKQPASPRAVKKP</sequence>
<dbReference type="PANTHER" id="PTHR32305:SF11">
    <property type="entry name" value="TYPE VI SECRETION SYSTEM SPIKE PROTEIN VGRG3"/>
    <property type="match status" value="1"/>
</dbReference>
<feature type="domain" description="Gp5/Type VI secretion system Vgr protein OB-fold" evidence="3">
    <location>
        <begin position="391"/>
        <end position="458"/>
    </location>
</feature>
<comment type="caution">
    <text evidence="5">The sequence shown here is derived from an EMBL/GenBank/DDBJ whole genome shotgun (WGS) entry which is preliminary data.</text>
</comment>
<dbReference type="RefSeq" id="WP_077459224.1">
    <property type="nucleotide sequence ID" value="NZ_MUEO01000042.1"/>
</dbReference>
<dbReference type="NCBIfam" id="TIGR01646">
    <property type="entry name" value="vgr_GE"/>
    <property type="match status" value="1"/>
</dbReference>
<dbReference type="Gene3D" id="4.10.220.110">
    <property type="match status" value="1"/>
</dbReference>
<dbReference type="PANTHER" id="PTHR32305">
    <property type="match status" value="1"/>
</dbReference>
<dbReference type="SUPFAM" id="SSF69279">
    <property type="entry name" value="Phage tail proteins"/>
    <property type="match status" value="2"/>
</dbReference>
<dbReference type="Pfam" id="PF22178">
    <property type="entry name" value="Gp5_trimer_C"/>
    <property type="match status" value="1"/>
</dbReference>
<dbReference type="InterPro" id="IPR006531">
    <property type="entry name" value="Gp5/Vgr_OB"/>
</dbReference>
<dbReference type="EMBL" id="MUEO01000042">
    <property type="protein sequence ID" value="OOE42415.1"/>
    <property type="molecule type" value="Genomic_DNA"/>
</dbReference>
<dbReference type="Pfam" id="PF04717">
    <property type="entry name" value="Phage_base_V"/>
    <property type="match status" value="1"/>
</dbReference>
<dbReference type="InterPro" id="IPR050708">
    <property type="entry name" value="T6SS_VgrG/RHS"/>
</dbReference>
<dbReference type="AlphaFoldDB" id="A0AB36K491"/>
<gene>
    <name evidence="5" type="ORF">BZG09_13800</name>
</gene>
<evidence type="ECO:0000256" key="2">
    <source>
        <dbReference type="SAM" id="MobiDB-lite"/>
    </source>
</evidence>
<name>A0AB36K491_9GAMM</name>
<dbReference type="InterPro" id="IPR054030">
    <property type="entry name" value="Gp5_Vgr_C"/>
</dbReference>
<evidence type="ECO:0000256" key="1">
    <source>
        <dbReference type="ARBA" id="ARBA00005558"/>
    </source>
</evidence>
<evidence type="ECO:0000259" key="3">
    <source>
        <dbReference type="Pfam" id="PF04717"/>
    </source>
</evidence>